<organism evidence="1 2">
    <name type="scientific">Cichorium intybus</name>
    <name type="common">Chicory</name>
    <dbReference type="NCBI Taxonomy" id="13427"/>
    <lineage>
        <taxon>Eukaryota</taxon>
        <taxon>Viridiplantae</taxon>
        <taxon>Streptophyta</taxon>
        <taxon>Embryophyta</taxon>
        <taxon>Tracheophyta</taxon>
        <taxon>Spermatophyta</taxon>
        <taxon>Magnoliopsida</taxon>
        <taxon>eudicotyledons</taxon>
        <taxon>Gunneridae</taxon>
        <taxon>Pentapetalae</taxon>
        <taxon>asterids</taxon>
        <taxon>campanulids</taxon>
        <taxon>Asterales</taxon>
        <taxon>Asteraceae</taxon>
        <taxon>Cichorioideae</taxon>
        <taxon>Cichorieae</taxon>
        <taxon>Cichoriinae</taxon>
        <taxon>Cichorium</taxon>
    </lineage>
</organism>
<name>A0ACB9E4A6_CICIN</name>
<protein>
    <submittedName>
        <fullName evidence="1">Uncharacterized protein</fullName>
    </submittedName>
</protein>
<proteinExistence type="predicted"/>
<keyword evidence="2" id="KW-1185">Reference proteome</keyword>
<comment type="caution">
    <text evidence="1">The sequence shown here is derived from an EMBL/GenBank/DDBJ whole genome shotgun (WGS) entry which is preliminary data.</text>
</comment>
<accession>A0ACB9E4A6</accession>
<dbReference type="EMBL" id="CM042012">
    <property type="protein sequence ID" value="KAI3753833.1"/>
    <property type="molecule type" value="Genomic_DNA"/>
</dbReference>
<sequence>MLNFFEYDAIIAYDAVIAQNQQNSHELLLLLTSRHHYYVYQRLQIESKNEKKDSRRRTQYRYSLSFSNILADATITTVRTAAPIHEDNKLEFEQVQFFSSGCQGDGQWIVPIILCCGNNGGLLLTIMENTSVTFQVLDSMAVSYERSQTSCGTSNLSALLEILVRETVGSDDESVEAGKEVS</sequence>
<reference evidence="2" key="1">
    <citation type="journal article" date="2022" name="Mol. Ecol. Resour.">
        <title>The genomes of chicory, endive, great burdock and yacon provide insights into Asteraceae palaeo-polyploidization history and plant inulin production.</title>
        <authorList>
            <person name="Fan W."/>
            <person name="Wang S."/>
            <person name="Wang H."/>
            <person name="Wang A."/>
            <person name="Jiang F."/>
            <person name="Liu H."/>
            <person name="Zhao H."/>
            <person name="Xu D."/>
            <person name="Zhang Y."/>
        </authorList>
    </citation>
    <scope>NUCLEOTIDE SEQUENCE [LARGE SCALE GENOMIC DNA]</scope>
    <source>
        <strain evidence="2">cv. Punajuju</strain>
    </source>
</reference>
<evidence type="ECO:0000313" key="1">
    <source>
        <dbReference type="EMBL" id="KAI3753833.1"/>
    </source>
</evidence>
<gene>
    <name evidence="1" type="ORF">L2E82_25897</name>
</gene>
<evidence type="ECO:0000313" key="2">
    <source>
        <dbReference type="Proteomes" id="UP001055811"/>
    </source>
</evidence>
<reference evidence="1 2" key="2">
    <citation type="journal article" date="2022" name="Mol. Ecol. Resour.">
        <title>The genomes of chicory, endive, great burdock and yacon provide insights into Asteraceae paleo-polyploidization history and plant inulin production.</title>
        <authorList>
            <person name="Fan W."/>
            <person name="Wang S."/>
            <person name="Wang H."/>
            <person name="Wang A."/>
            <person name="Jiang F."/>
            <person name="Liu H."/>
            <person name="Zhao H."/>
            <person name="Xu D."/>
            <person name="Zhang Y."/>
        </authorList>
    </citation>
    <scope>NUCLEOTIDE SEQUENCE [LARGE SCALE GENOMIC DNA]</scope>
    <source>
        <strain evidence="2">cv. Punajuju</strain>
        <tissue evidence="1">Leaves</tissue>
    </source>
</reference>
<dbReference type="Proteomes" id="UP001055811">
    <property type="component" value="Linkage Group LG04"/>
</dbReference>